<proteinExistence type="predicted"/>
<organism evidence="8 9">
    <name type="scientific">Puccinia striiformis</name>
    <dbReference type="NCBI Taxonomy" id="27350"/>
    <lineage>
        <taxon>Eukaryota</taxon>
        <taxon>Fungi</taxon>
        <taxon>Dikarya</taxon>
        <taxon>Basidiomycota</taxon>
        <taxon>Pucciniomycotina</taxon>
        <taxon>Pucciniomycetes</taxon>
        <taxon>Pucciniales</taxon>
        <taxon>Pucciniaceae</taxon>
        <taxon>Puccinia</taxon>
    </lineage>
</organism>
<comment type="caution">
    <text evidence="8">The sequence shown here is derived from an EMBL/GenBank/DDBJ whole genome shotgun (WGS) entry which is preliminary data.</text>
</comment>
<dbReference type="EMBL" id="PKSM01000184">
    <property type="protein sequence ID" value="POW04431.1"/>
    <property type="molecule type" value="Genomic_DNA"/>
</dbReference>
<dbReference type="PANTHER" id="PTHR15362">
    <property type="entry name" value="PHOSPHATIDYLINOSITOL SYNTHASE"/>
    <property type="match status" value="1"/>
</dbReference>
<evidence type="ECO:0000256" key="2">
    <source>
        <dbReference type="ARBA" id="ARBA00022679"/>
    </source>
</evidence>
<keyword evidence="9" id="KW-1185">Reference proteome</keyword>
<dbReference type="GO" id="GO:0016020">
    <property type="term" value="C:membrane"/>
    <property type="evidence" value="ECO:0007669"/>
    <property type="project" value="UniProtKB-SubCell"/>
</dbReference>
<dbReference type="GO" id="GO:0003881">
    <property type="term" value="F:CDP-diacylglycerol-inositol 3-phosphatidyltransferase activity"/>
    <property type="evidence" value="ECO:0007669"/>
    <property type="project" value="TreeGrafter"/>
</dbReference>
<evidence type="ECO:0000256" key="6">
    <source>
        <dbReference type="ARBA" id="ARBA00023136"/>
    </source>
</evidence>
<keyword evidence="7" id="KW-1208">Phospholipid metabolism</keyword>
<evidence type="ECO:0008006" key="10">
    <source>
        <dbReference type="Google" id="ProtNLM"/>
    </source>
</evidence>
<dbReference type="Proteomes" id="UP000238274">
    <property type="component" value="Unassembled WGS sequence"/>
</dbReference>
<evidence type="ECO:0000256" key="5">
    <source>
        <dbReference type="ARBA" id="ARBA00023098"/>
    </source>
</evidence>
<reference evidence="9" key="3">
    <citation type="journal article" date="2018" name="Mol. Plant Microbe Interact.">
        <title>Genome sequence resources for the wheat stripe rust pathogen (Puccinia striiformis f. sp. tritici) and the barley stripe rust pathogen (Puccinia striiformis f. sp. hordei).</title>
        <authorList>
            <person name="Xia C."/>
            <person name="Wang M."/>
            <person name="Yin C."/>
            <person name="Cornejo O.E."/>
            <person name="Hulbert S.H."/>
            <person name="Chen X."/>
        </authorList>
    </citation>
    <scope>NUCLEOTIDE SEQUENCE [LARGE SCALE GENOMIC DNA]</scope>
    <source>
        <strain evidence="9">93TX-2</strain>
    </source>
</reference>
<keyword evidence="3" id="KW-0812">Transmembrane</keyword>
<name>A0A2S4V4K0_9BASI</name>
<dbReference type="OrthoDB" id="10251079at2759"/>
<evidence type="ECO:0000256" key="7">
    <source>
        <dbReference type="ARBA" id="ARBA00023264"/>
    </source>
</evidence>
<keyword evidence="2" id="KW-0808">Transferase</keyword>
<dbReference type="AlphaFoldDB" id="A0A2S4V4K0"/>
<sequence>MNEQTYKHRCTTSCLLCFLSSVYPQWAIMFQSLIALDFASHYIHMYSSMVAGSKSHKTVSKKQSRILHSYYTNSEMSYFFPLVRSTFIERNPNQFWIIVIIKDDDYYYKFNHFTCLLLSLLSQYVLVNKSLILFSFGKLRNLLLNLISKIVGNLVRNRLLN</sequence>
<dbReference type="GO" id="GO:0006661">
    <property type="term" value="P:phosphatidylinositol biosynthetic process"/>
    <property type="evidence" value="ECO:0007669"/>
    <property type="project" value="TreeGrafter"/>
</dbReference>
<protein>
    <recommendedName>
        <fullName evidence="10">CDP-diacylglycerol--inositol 3-phosphatidyltransferase</fullName>
    </recommendedName>
</protein>
<keyword evidence="6" id="KW-0472">Membrane</keyword>
<keyword evidence="4" id="KW-1133">Transmembrane helix</keyword>
<evidence type="ECO:0000256" key="4">
    <source>
        <dbReference type="ARBA" id="ARBA00022989"/>
    </source>
</evidence>
<accession>A0A2S4V4K0</accession>
<reference evidence="9" key="2">
    <citation type="journal article" date="2018" name="BMC Genomics">
        <title>Genomic insights into host adaptation between the wheat stripe rust pathogen (Puccinia striiformis f. sp. tritici) and the barley stripe rust pathogen (Puccinia striiformis f. sp. hordei).</title>
        <authorList>
            <person name="Xia C."/>
            <person name="Wang M."/>
            <person name="Yin C."/>
            <person name="Cornejo O.E."/>
            <person name="Hulbert S.H."/>
            <person name="Chen X."/>
        </authorList>
    </citation>
    <scope>NUCLEOTIDE SEQUENCE [LARGE SCALE GENOMIC DNA]</scope>
    <source>
        <strain evidence="9">93TX-2</strain>
    </source>
</reference>
<evidence type="ECO:0000256" key="1">
    <source>
        <dbReference type="ARBA" id="ARBA00004141"/>
    </source>
</evidence>
<evidence type="ECO:0000256" key="3">
    <source>
        <dbReference type="ARBA" id="ARBA00022692"/>
    </source>
</evidence>
<dbReference type="GO" id="GO:0005794">
    <property type="term" value="C:Golgi apparatus"/>
    <property type="evidence" value="ECO:0007669"/>
    <property type="project" value="TreeGrafter"/>
</dbReference>
<keyword evidence="5" id="KW-0443">Lipid metabolism</keyword>
<dbReference type="VEuPathDB" id="FungiDB:PSTT_14694"/>
<evidence type="ECO:0000313" key="9">
    <source>
        <dbReference type="Proteomes" id="UP000238274"/>
    </source>
</evidence>
<dbReference type="PANTHER" id="PTHR15362:SF4">
    <property type="entry name" value="CDP-DIACYLGLYCEROL--INOSITOL 3-PHOSPHATIDYLTRANSFERASE"/>
    <property type="match status" value="1"/>
</dbReference>
<dbReference type="VEuPathDB" id="FungiDB:PSHT_11258"/>
<feature type="non-terminal residue" evidence="8">
    <location>
        <position position="161"/>
    </location>
</feature>
<evidence type="ECO:0000313" key="8">
    <source>
        <dbReference type="EMBL" id="POW04431.1"/>
    </source>
</evidence>
<comment type="subcellular location">
    <subcellularLocation>
        <location evidence="1">Membrane</location>
        <topology evidence="1">Multi-pass membrane protein</topology>
    </subcellularLocation>
</comment>
<reference evidence="8 9" key="1">
    <citation type="submission" date="2017-12" db="EMBL/GenBank/DDBJ databases">
        <title>Gene loss provides genomic basis for host adaptation in cereal stripe rust fungi.</title>
        <authorList>
            <person name="Xia C."/>
        </authorList>
    </citation>
    <scope>NUCLEOTIDE SEQUENCE [LARGE SCALE GENOMIC DNA]</scope>
    <source>
        <strain evidence="8 9">93TX-2</strain>
    </source>
</reference>
<gene>
    <name evidence="8" type="ORF">PSHT_11258</name>
</gene>